<feature type="transmembrane region" description="Helical" evidence="2">
    <location>
        <begin position="43"/>
        <end position="63"/>
    </location>
</feature>
<keyword evidence="2" id="KW-0812">Transmembrane</keyword>
<organism evidence="3 4">
    <name type="scientific">Micromonospora musae</name>
    <dbReference type="NCBI Taxonomy" id="1894970"/>
    <lineage>
        <taxon>Bacteria</taxon>
        <taxon>Bacillati</taxon>
        <taxon>Actinomycetota</taxon>
        <taxon>Actinomycetes</taxon>
        <taxon>Micromonosporales</taxon>
        <taxon>Micromonosporaceae</taxon>
        <taxon>Micromonospora</taxon>
    </lineage>
</organism>
<evidence type="ECO:0008006" key="5">
    <source>
        <dbReference type="Google" id="ProtNLM"/>
    </source>
</evidence>
<dbReference type="EMBL" id="RAZT01000005">
    <property type="protein sequence ID" value="RKN32980.1"/>
    <property type="molecule type" value="Genomic_DNA"/>
</dbReference>
<protein>
    <recommendedName>
        <fullName evidence="5">WD40 repeat domain-containing protein</fullName>
    </recommendedName>
</protein>
<name>A0A3A9Y5G8_9ACTN</name>
<evidence type="ECO:0000256" key="1">
    <source>
        <dbReference type="SAM" id="MobiDB-lite"/>
    </source>
</evidence>
<comment type="caution">
    <text evidence="3">The sequence shown here is derived from an EMBL/GenBank/DDBJ whole genome shotgun (WGS) entry which is preliminary data.</text>
</comment>
<keyword evidence="2" id="KW-0472">Membrane</keyword>
<evidence type="ECO:0000313" key="4">
    <source>
        <dbReference type="Proteomes" id="UP000275865"/>
    </source>
</evidence>
<keyword evidence="2" id="KW-1133">Transmembrane helix</keyword>
<sequence>MRIDEDQVADLLRRLDDEPTRPPRVDLGGAIREARRRRRNRRATAAGAAALGVLAVAVLPVALNGVDRGAPAPATSASPSTPSPKPRPSGPWQGVCTAALLPGSEEAAGSEVTAGDPDGRWLVGRLTMHDFRDYRLLIWEGNRVREIAIPGEEQQLRDVNRAGLAVGATGRSLKLSQPWAVRDGEAIRLKGVSSGSAAAVNDAGRIVGFRNAEDGREVWTQQRPVIWDSSEASAVDLPLPGPGWAGSAIDIDEDGTILAEMADMAGADDPGRPRRAVIWRPGATRPEVLPLPQVPGGTTIQFTPVSLVGGWVTGMAYREKQPGKSGRALQEYPVRIDLRTGKADLMPAVVWAGTGNARGWQAGSMAGTGNGTAVVTDTKLVKLPGLDGTTASGDGWVKSLSDDGRVLGGQLFQNERGHAVRWTCR</sequence>
<accession>A0A3A9Y5G8</accession>
<dbReference type="RefSeq" id="WP_120688888.1">
    <property type="nucleotide sequence ID" value="NZ_RAZT01000005.1"/>
</dbReference>
<feature type="compositionally biased region" description="Low complexity" evidence="1">
    <location>
        <begin position="70"/>
        <end position="80"/>
    </location>
</feature>
<dbReference type="AlphaFoldDB" id="A0A3A9Y5G8"/>
<reference evidence="3 4" key="1">
    <citation type="submission" date="2018-09" db="EMBL/GenBank/DDBJ databases">
        <title>Micromonospora sp. nov. MS1-9, isolated from a root of Musa sp.</title>
        <authorList>
            <person name="Kuncharoen N."/>
            <person name="Kudo T."/>
            <person name="Ohkuma M."/>
            <person name="Yuki M."/>
            <person name="Tanasupawat S."/>
        </authorList>
    </citation>
    <scope>NUCLEOTIDE SEQUENCE [LARGE SCALE GENOMIC DNA]</scope>
    <source>
        <strain evidence="3 4">MS1-9</strain>
    </source>
</reference>
<dbReference type="Proteomes" id="UP000275865">
    <property type="component" value="Unassembled WGS sequence"/>
</dbReference>
<proteinExistence type="predicted"/>
<evidence type="ECO:0000256" key="2">
    <source>
        <dbReference type="SAM" id="Phobius"/>
    </source>
</evidence>
<gene>
    <name evidence="3" type="ORF">D7044_12235</name>
</gene>
<feature type="region of interest" description="Disordered" evidence="1">
    <location>
        <begin position="70"/>
        <end position="94"/>
    </location>
</feature>
<evidence type="ECO:0000313" key="3">
    <source>
        <dbReference type="EMBL" id="RKN32980.1"/>
    </source>
</evidence>